<dbReference type="PANTHER" id="PTHR47814">
    <property type="entry name" value="PEPTIDYL-TRNA HYDROLASE ARFB"/>
    <property type="match status" value="1"/>
</dbReference>
<dbReference type="Pfam" id="PF00472">
    <property type="entry name" value="RF-1"/>
    <property type="match status" value="1"/>
</dbReference>
<dbReference type="PANTHER" id="PTHR47814:SF1">
    <property type="entry name" value="PEPTIDYL-TRNA HYDROLASE ARFB"/>
    <property type="match status" value="1"/>
</dbReference>
<evidence type="ECO:0000256" key="2">
    <source>
        <dbReference type="SAM" id="MobiDB-lite"/>
    </source>
</evidence>
<dbReference type="EC" id="3.1.1.29" evidence="4"/>
<dbReference type="NCBIfam" id="NF006718">
    <property type="entry name" value="PRK09256.1"/>
    <property type="match status" value="1"/>
</dbReference>
<comment type="caution">
    <text evidence="4">The sequence shown here is derived from an EMBL/GenBank/DDBJ whole genome shotgun (WGS) entry which is preliminary data.</text>
</comment>
<evidence type="ECO:0000259" key="3">
    <source>
        <dbReference type="PROSITE" id="PS00745"/>
    </source>
</evidence>
<dbReference type="PROSITE" id="PS00745">
    <property type="entry name" value="RF_PROK_I"/>
    <property type="match status" value="1"/>
</dbReference>
<dbReference type="EMBL" id="JAZHYP010000002">
    <property type="protein sequence ID" value="MEN3323362.1"/>
    <property type="molecule type" value="Genomic_DNA"/>
</dbReference>
<protein>
    <submittedName>
        <fullName evidence="4">Alternative ribosome rescue aminoacyl-tRNA hydrolase ArfB</fullName>
        <ecNumber evidence="4">3.1.1.29</ecNumber>
    </submittedName>
</protein>
<keyword evidence="5" id="KW-1185">Reference proteome</keyword>
<proteinExistence type="inferred from homology"/>
<dbReference type="Proteomes" id="UP001416393">
    <property type="component" value="Unassembled WGS sequence"/>
</dbReference>
<dbReference type="GO" id="GO:0004045">
    <property type="term" value="F:peptidyl-tRNA hydrolase activity"/>
    <property type="evidence" value="ECO:0007669"/>
    <property type="project" value="UniProtKB-EC"/>
</dbReference>
<gene>
    <name evidence="4" type="primary">arfB</name>
    <name evidence="4" type="ORF">VP395_06460</name>
</gene>
<dbReference type="Gene3D" id="3.30.160.20">
    <property type="match status" value="1"/>
</dbReference>
<evidence type="ECO:0000313" key="5">
    <source>
        <dbReference type="Proteomes" id="UP001416393"/>
    </source>
</evidence>
<dbReference type="RefSeq" id="WP_346240933.1">
    <property type="nucleotide sequence ID" value="NZ_JAZHYP010000002.1"/>
</dbReference>
<comment type="similarity">
    <text evidence="1">Belongs to the prokaryotic/mitochondrial release factor family.</text>
</comment>
<dbReference type="InterPro" id="IPR000352">
    <property type="entry name" value="Pep_chain_release_fac_I"/>
</dbReference>
<evidence type="ECO:0000256" key="1">
    <source>
        <dbReference type="ARBA" id="ARBA00010835"/>
    </source>
</evidence>
<feature type="compositionally biased region" description="Basic and acidic residues" evidence="2">
    <location>
        <begin position="124"/>
        <end position="135"/>
    </location>
</feature>
<sequence length="135" mass="15573">MFDKDALYRELTFKAVRSSGAGGQHVNKVSSKVELIFNLLESLVFSDVLKERLINKLQNRLTTEGVLVLQCDESRSQHKNKELVIKRFFEIIESGLTIPKKRIPTKIPRAVIKKRLKSKRKLSDKKANRQKPDID</sequence>
<evidence type="ECO:0000313" key="4">
    <source>
        <dbReference type="EMBL" id="MEN3323362.1"/>
    </source>
</evidence>
<keyword evidence="4" id="KW-0378">Hydrolase</keyword>
<dbReference type="InterPro" id="IPR045853">
    <property type="entry name" value="Pep_chain_release_fac_I_sf"/>
</dbReference>
<organism evidence="4 5">
    <name type="scientific">Mariniflexile soesokkakense</name>
    <dbReference type="NCBI Taxonomy" id="1343160"/>
    <lineage>
        <taxon>Bacteria</taxon>
        <taxon>Pseudomonadati</taxon>
        <taxon>Bacteroidota</taxon>
        <taxon>Flavobacteriia</taxon>
        <taxon>Flavobacteriales</taxon>
        <taxon>Flavobacteriaceae</taxon>
        <taxon>Mariniflexile</taxon>
    </lineage>
</organism>
<dbReference type="SUPFAM" id="SSF75620">
    <property type="entry name" value="Release factor"/>
    <property type="match status" value="1"/>
</dbReference>
<feature type="region of interest" description="Disordered" evidence="2">
    <location>
        <begin position="115"/>
        <end position="135"/>
    </location>
</feature>
<feature type="domain" description="Prokaryotic-type class I peptide chain release factors" evidence="3">
    <location>
        <begin position="17"/>
        <end position="33"/>
    </location>
</feature>
<accession>A0ABV0A8D9</accession>
<reference evidence="4 5" key="1">
    <citation type="submission" date="2024-01" db="EMBL/GenBank/DDBJ databases">
        <title>Mariniflexile litorale sp. nov., isolated from the shallow sediments of the Sea of Japan.</title>
        <authorList>
            <person name="Romanenko L."/>
            <person name="Bystritskaya E."/>
            <person name="Isaeva M."/>
        </authorList>
    </citation>
    <scope>NUCLEOTIDE SEQUENCE [LARGE SCALE GENOMIC DNA]</scope>
    <source>
        <strain evidence="4 5">KCTC 32427</strain>
    </source>
</reference>
<name>A0ABV0A8D9_9FLAO</name>